<name>A0A3P6EAG7_BRAOL</name>
<accession>A0A3P6EAG7</accession>
<proteinExistence type="predicted"/>
<organism evidence="1">
    <name type="scientific">Brassica oleracea</name>
    <name type="common">Wild cabbage</name>
    <dbReference type="NCBI Taxonomy" id="3712"/>
    <lineage>
        <taxon>Eukaryota</taxon>
        <taxon>Viridiplantae</taxon>
        <taxon>Streptophyta</taxon>
        <taxon>Embryophyta</taxon>
        <taxon>Tracheophyta</taxon>
        <taxon>Spermatophyta</taxon>
        <taxon>Magnoliopsida</taxon>
        <taxon>eudicotyledons</taxon>
        <taxon>Gunneridae</taxon>
        <taxon>Pentapetalae</taxon>
        <taxon>rosids</taxon>
        <taxon>malvids</taxon>
        <taxon>Brassicales</taxon>
        <taxon>Brassicaceae</taxon>
        <taxon>Brassiceae</taxon>
        <taxon>Brassica</taxon>
    </lineage>
</organism>
<dbReference type="EMBL" id="LR031876">
    <property type="protein sequence ID" value="VDD36648.1"/>
    <property type="molecule type" value="Genomic_DNA"/>
</dbReference>
<reference evidence="1" key="1">
    <citation type="submission" date="2018-11" db="EMBL/GenBank/DDBJ databases">
        <authorList>
            <consortium name="Genoscope - CEA"/>
            <person name="William W."/>
        </authorList>
    </citation>
    <scope>NUCLEOTIDE SEQUENCE</scope>
</reference>
<dbReference type="AlphaFoldDB" id="A0A3P6EAG7"/>
<evidence type="ECO:0000313" key="1">
    <source>
        <dbReference type="EMBL" id="VDD36648.1"/>
    </source>
</evidence>
<protein>
    <submittedName>
        <fullName evidence="1">Uncharacterized protein</fullName>
    </submittedName>
</protein>
<gene>
    <name evidence="1" type="ORF">BOLC7T42208H</name>
</gene>
<sequence length="44" mass="4839">MTTPPLTVASSTTLPQTNPFFSRGYLGPRYLHLPLILSSIHTNP</sequence>